<evidence type="ECO:0000256" key="3">
    <source>
        <dbReference type="ARBA" id="ARBA00022737"/>
    </source>
</evidence>
<gene>
    <name evidence="8" type="ORF">METZ01_LOCUS225773</name>
</gene>
<evidence type="ECO:0000256" key="1">
    <source>
        <dbReference type="ARBA" id="ARBA00013860"/>
    </source>
</evidence>
<dbReference type="InterPro" id="IPR003444">
    <property type="entry name" value="MraZ"/>
</dbReference>
<dbReference type="Pfam" id="PF02381">
    <property type="entry name" value="MraZ"/>
    <property type="match status" value="1"/>
</dbReference>
<feature type="domain" description="SpoVT-AbrB" evidence="7">
    <location>
        <begin position="44"/>
        <end position="87"/>
    </location>
</feature>
<proteinExistence type="inferred from homology"/>
<dbReference type="InterPro" id="IPR020603">
    <property type="entry name" value="MraZ_dom"/>
</dbReference>
<dbReference type="Gene3D" id="3.40.1550.20">
    <property type="entry name" value="Transcriptional regulator MraZ domain"/>
    <property type="match status" value="1"/>
</dbReference>
<reference evidence="8" key="1">
    <citation type="submission" date="2018-05" db="EMBL/GenBank/DDBJ databases">
        <authorList>
            <person name="Lanie J.A."/>
            <person name="Ng W.-L."/>
            <person name="Kazmierczak K.M."/>
            <person name="Andrzejewski T.M."/>
            <person name="Davidsen T.M."/>
            <person name="Wayne K.J."/>
            <person name="Tettelin H."/>
            <person name="Glass J.I."/>
            <person name="Rusch D."/>
            <person name="Podicherti R."/>
            <person name="Tsui H.-C.T."/>
            <person name="Winkler M.E."/>
        </authorList>
    </citation>
    <scope>NUCLEOTIDE SEQUENCE</scope>
</reference>
<evidence type="ECO:0000256" key="2">
    <source>
        <dbReference type="ARBA" id="ARBA00022490"/>
    </source>
</evidence>
<feature type="non-terminal residue" evidence="8">
    <location>
        <position position="1"/>
    </location>
</feature>
<accession>A0A382GDD1</accession>
<evidence type="ECO:0000259" key="7">
    <source>
        <dbReference type="PROSITE" id="PS51740"/>
    </source>
</evidence>
<keyword evidence="6" id="KW-0804">Transcription</keyword>
<keyword evidence="3" id="KW-0677">Repeat</keyword>
<evidence type="ECO:0000256" key="6">
    <source>
        <dbReference type="ARBA" id="ARBA00023163"/>
    </source>
</evidence>
<evidence type="ECO:0000256" key="5">
    <source>
        <dbReference type="ARBA" id="ARBA00023125"/>
    </source>
</evidence>
<dbReference type="PANTHER" id="PTHR34701:SF1">
    <property type="entry name" value="TRANSCRIPTIONAL REGULATOR MRAZ"/>
    <property type="match status" value="1"/>
</dbReference>
<name>A0A382GDD1_9ZZZZ</name>
<dbReference type="PANTHER" id="PTHR34701">
    <property type="entry name" value="TRANSCRIPTIONAL REGULATOR MRAZ"/>
    <property type="match status" value="1"/>
</dbReference>
<dbReference type="GO" id="GO:0000976">
    <property type="term" value="F:transcription cis-regulatory region binding"/>
    <property type="evidence" value="ECO:0007669"/>
    <property type="project" value="TreeGrafter"/>
</dbReference>
<dbReference type="AlphaFoldDB" id="A0A382GDD1"/>
<dbReference type="GO" id="GO:0003700">
    <property type="term" value="F:DNA-binding transcription factor activity"/>
    <property type="evidence" value="ECO:0007669"/>
    <property type="project" value="InterPro"/>
</dbReference>
<protein>
    <recommendedName>
        <fullName evidence="1">Transcriptional regulator MraZ</fullName>
    </recommendedName>
</protein>
<sequence>TSVDGTNVRIYPLPVWAAVEERIQRIPLMSPARQKFMDRVNYFGHVTTMDKQGRVLVPQRLRDEAKVSGEVVVMGQMDYLVVWNHEIFRSRMDGEPMLVEDFEKLAELGI</sequence>
<dbReference type="PROSITE" id="PS51740">
    <property type="entry name" value="SPOVT_ABRB"/>
    <property type="match status" value="1"/>
</dbReference>
<dbReference type="InterPro" id="IPR037914">
    <property type="entry name" value="SpoVT-AbrB_sf"/>
</dbReference>
<dbReference type="EMBL" id="UINC01054790">
    <property type="protein sequence ID" value="SVB72919.1"/>
    <property type="molecule type" value="Genomic_DNA"/>
</dbReference>
<dbReference type="SUPFAM" id="SSF89447">
    <property type="entry name" value="AbrB/MazE/MraZ-like"/>
    <property type="match status" value="1"/>
</dbReference>
<evidence type="ECO:0000256" key="4">
    <source>
        <dbReference type="ARBA" id="ARBA00023015"/>
    </source>
</evidence>
<dbReference type="InterPro" id="IPR007159">
    <property type="entry name" value="SpoVT-AbrB_dom"/>
</dbReference>
<organism evidence="8">
    <name type="scientific">marine metagenome</name>
    <dbReference type="NCBI Taxonomy" id="408172"/>
    <lineage>
        <taxon>unclassified sequences</taxon>
        <taxon>metagenomes</taxon>
        <taxon>ecological metagenomes</taxon>
    </lineage>
</organism>
<dbReference type="CDD" id="cd16321">
    <property type="entry name" value="MraZ_C"/>
    <property type="match status" value="1"/>
</dbReference>
<dbReference type="GO" id="GO:2000143">
    <property type="term" value="P:negative regulation of DNA-templated transcription initiation"/>
    <property type="evidence" value="ECO:0007669"/>
    <property type="project" value="TreeGrafter"/>
</dbReference>
<dbReference type="InterPro" id="IPR038619">
    <property type="entry name" value="MraZ_sf"/>
</dbReference>
<keyword evidence="4" id="KW-0805">Transcription regulation</keyword>
<evidence type="ECO:0000313" key="8">
    <source>
        <dbReference type="EMBL" id="SVB72919.1"/>
    </source>
</evidence>
<dbReference type="HAMAP" id="MF_01008">
    <property type="entry name" value="MraZ"/>
    <property type="match status" value="1"/>
</dbReference>
<keyword evidence="5" id="KW-0238">DNA-binding</keyword>
<dbReference type="InterPro" id="IPR035644">
    <property type="entry name" value="MraZ_C"/>
</dbReference>
<keyword evidence="2" id="KW-0963">Cytoplasm</keyword>